<evidence type="ECO:0000256" key="3">
    <source>
        <dbReference type="SAM" id="MobiDB-lite"/>
    </source>
</evidence>
<dbReference type="PANTHER" id="PTHR10252">
    <property type="entry name" value="HISTONE-LIKE TRANSCRIPTION FACTOR CCAAT-RELATED"/>
    <property type="match status" value="1"/>
</dbReference>
<feature type="compositionally biased region" description="Basic and acidic residues" evidence="3">
    <location>
        <begin position="265"/>
        <end position="276"/>
    </location>
</feature>
<dbReference type="GO" id="GO:0046982">
    <property type="term" value="F:protein heterodimerization activity"/>
    <property type="evidence" value="ECO:0007669"/>
    <property type="project" value="InterPro"/>
</dbReference>
<feature type="compositionally biased region" description="Basic and acidic residues" evidence="3">
    <location>
        <begin position="208"/>
        <end position="217"/>
    </location>
</feature>
<reference evidence="5" key="1">
    <citation type="journal article" date="2014" name="Genome Announc.">
        <title>Genome sequence of the yeast Cyberlindnera fabianii (Hansenula fabianii).</title>
        <authorList>
            <person name="Freel K.C."/>
            <person name="Sarilar V."/>
            <person name="Neuveglise C."/>
            <person name="Devillers H."/>
            <person name="Friedrich A."/>
            <person name="Schacherer J."/>
        </authorList>
    </citation>
    <scope>NUCLEOTIDE SEQUENCE</scope>
    <source>
        <strain evidence="5">YJS4271</strain>
    </source>
</reference>
<dbReference type="AlphaFoldDB" id="A0A061AXQ7"/>
<sequence>MAGNVPQMQTFLAKPGKTDDTTIAEEPSVDQTIDPEDTDMLKDDTIDETAKNSSTPLKPKEKNTSGESDAPDDQTQEEEEEHEDEDEDEPTGTSVLPLSRIKKIFKTDPDHVSASEAAVFTTAIATELFIQYFTEQASLIARSEKRKKLQYKDFSAAVSNIEQLYFLSDTVPKTHNLEGLVKTNKVKYSAGKPIEKDQRPLQFGRKKTAGEPTKKVADDDDIPDSDVDDYGDVDDSRYPESNLGSENNAENTDDEEDEANQSARVDNDHDIIMVDQ</sequence>
<feature type="compositionally biased region" description="Basic and acidic residues" evidence="3">
    <location>
        <begin position="39"/>
        <end position="50"/>
    </location>
</feature>
<dbReference type="VEuPathDB" id="FungiDB:BON22_2496"/>
<dbReference type="CDD" id="cd23645">
    <property type="entry name" value="HFD_Dpb3-like"/>
    <property type="match status" value="1"/>
</dbReference>
<keyword evidence="2" id="KW-0539">Nucleus</keyword>
<accession>A0A061AXQ7</accession>
<dbReference type="GO" id="GO:0006261">
    <property type="term" value="P:DNA-templated DNA replication"/>
    <property type="evidence" value="ECO:0007669"/>
    <property type="project" value="TreeGrafter"/>
</dbReference>
<feature type="compositionally biased region" description="Acidic residues" evidence="3">
    <location>
        <begin position="218"/>
        <end position="233"/>
    </location>
</feature>
<feature type="region of interest" description="Disordered" evidence="3">
    <location>
        <begin position="1"/>
        <end position="96"/>
    </location>
</feature>
<dbReference type="OrthoDB" id="636685at2759"/>
<dbReference type="InterPro" id="IPR009072">
    <property type="entry name" value="Histone-fold"/>
</dbReference>
<dbReference type="GO" id="GO:0008623">
    <property type="term" value="C:CHRAC"/>
    <property type="evidence" value="ECO:0007669"/>
    <property type="project" value="TreeGrafter"/>
</dbReference>
<protein>
    <submittedName>
        <fullName evidence="5">CYFA0S04e05468g1_1</fullName>
    </submittedName>
</protein>
<evidence type="ECO:0000256" key="2">
    <source>
        <dbReference type="ARBA" id="ARBA00023242"/>
    </source>
</evidence>
<evidence type="ECO:0000313" key="5">
    <source>
        <dbReference type="EMBL" id="CDR40187.1"/>
    </source>
</evidence>
<gene>
    <name evidence="5" type="ORF">CYFA0S_04e05468g</name>
</gene>
<dbReference type="EMBL" id="LK052889">
    <property type="protein sequence ID" value="CDR40187.1"/>
    <property type="molecule type" value="Genomic_DNA"/>
</dbReference>
<dbReference type="InterPro" id="IPR003958">
    <property type="entry name" value="CBFA_NFYB_domain"/>
</dbReference>
<dbReference type="PhylomeDB" id="A0A061AXQ7"/>
<feature type="compositionally biased region" description="Acidic residues" evidence="3">
    <location>
        <begin position="69"/>
        <end position="90"/>
    </location>
</feature>
<comment type="subcellular location">
    <subcellularLocation>
        <location evidence="1">Nucleus</location>
    </subcellularLocation>
</comment>
<evidence type="ECO:0000259" key="4">
    <source>
        <dbReference type="Pfam" id="PF00808"/>
    </source>
</evidence>
<proteinExistence type="predicted"/>
<organism evidence="5">
    <name type="scientific">Cyberlindnera fabianii</name>
    <name type="common">Yeast</name>
    <name type="synonym">Hansenula fabianii</name>
    <dbReference type="NCBI Taxonomy" id="36022"/>
    <lineage>
        <taxon>Eukaryota</taxon>
        <taxon>Fungi</taxon>
        <taxon>Dikarya</taxon>
        <taxon>Ascomycota</taxon>
        <taxon>Saccharomycotina</taxon>
        <taxon>Saccharomycetes</taxon>
        <taxon>Phaffomycetales</taxon>
        <taxon>Phaffomycetaceae</taxon>
        <taxon>Cyberlindnera</taxon>
    </lineage>
</organism>
<dbReference type="PANTHER" id="PTHR10252:SF151">
    <property type="entry name" value="DNA POLYMERASE EPSILON NONCATALYTIC SUBUNIT"/>
    <property type="match status" value="1"/>
</dbReference>
<feature type="compositionally biased region" description="Polar residues" evidence="3">
    <location>
        <begin position="1"/>
        <end position="10"/>
    </location>
</feature>
<evidence type="ECO:0000256" key="1">
    <source>
        <dbReference type="ARBA" id="ARBA00004123"/>
    </source>
</evidence>
<dbReference type="SUPFAM" id="SSF47113">
    <property type="entry name" value="Histone-fold"/>
    <property type="match status" value="1"/>
</dbReference>
<dbReference type="Pfam" id="PF00808">
    <property type="entry name" value="CBFD_NFYB_HMF"/>
    <property type="match status" value="1"/>
</dbReference>
<name>A0A061AXQ7_CYBFA</name>
<feature type="domain" description="Transcription factor CBF/NF-Y/archaeal histone" evidence="4">
    <location>
        <begin position="96"/>
        <end position="158"/>
    </location>
</feature>
<dbReference type="Gene3D" id="1.10.20.10">
    <property type="entry name" value="Histone, subunit A"/>
    <property type="match status" value="1"/>
</dbReference>
<feature type="region of interest" description="Disordered" evidence="3">
    <location>
        <begin position="191"/>
        <end position="276"/>
    </location>
</feature>
<dbReference type="InterPro" id="IPR050568">
    <property type="entry name" value="Transcr_DNA_Rep_Reg"/>
</dbReference>